<dbReference type="InterPro" id="IPR046439">
    <property type="entry name" value="ZF_RZ_dom"/>
</dbReference>
<evidence type="ECO:0000313" key="9">
    <source>
        <dbReference type="Proteomes" id="UP001164746"/>
    </source>
</evidence>
<proteinExistence type="predicted"/>
<keyword evidence="4" id="KW-0863">Zinc-finger</keyword>
<keyword evidence="5" id="KW-0862">Zinc</keyword>
<dbReference type="Pfam" id="PF20173">
    <property type="entry name" value="ZnF_RZ-type"/>
    <property type="match status" value="1"/>
</dbReference>
<evidence type="ECO:0000256" key="3">
    <source>
        <dbReference type="ARBA" id="ARBA00022723"/>
    </source>
</evidence>
<comment type="subcellular location">
    <subcellularLocation>
        <location evidence="1">Cytoplasm</location>
    </subcellularLocation>
</comment>
<evidence type="ECO:0000256" key="1">
    <source>
        <dbReference type="ARBA" id="ARBA00004496"/>
    </source>
</evidence>
<feature type="domain" description="RZ-type" evidence="7">
    <location>
        <begin position="358"/>
        <end position="435"/>
    </location>
</feature>
<dbReference type="EMBL" id="CP111026">
    <property type="protein sequence ID" value="WAR28329.1"/>
    <property type="molecule type" value="Genomic_DNA"/>
</dbReference>
<keyword evidence="6" id="KW-0391">Immunity</keyword>
<protein>
    <submittedName>
        <fullName evidence="8">ZNFX1-like protein</fullName>
    </submittedName>
</protein>
<evidence type="ECO:0000313" key="8">
    <source>
        <dbReference type="EMBL" id="WAR28329.1"/>
    </source>
</evidence>
<keyword evidence="2" id="KW-0963">Cytoplasm</keyword>
<evidence type="ECO:0000256" key="5">
    <source>
        <dbReference type="ARBA" id="ARBA00022833"/>
    </source>
</evidence>
<dbReference type="PROSITE" id="PS51981">
    <property type="entry name" value="ZF_RZ"/>
    <property type="match status" value="1"/>
</dbReference>
<organism evidence="8 9">
    <name type="scientific">Mya arenaria</name>
    <name type="common">Soft-shell clam</name>
    <dbReference type="NCBI Taxonomy" id="6604"/>
    <lineage>
        <taxon>Eukaryota</taxon>
        <taxon>Metazoa</taxon>
        <taxon>Spiralia</taxon>
        <taxon>Lophotrochozoa</taxon>
        <taxon>Mollusca</taxon>
        <taxon>Bivalvia</taxon>
        <taxon>Autobranchia</taxon>
        <taxon>Heteroconchia</taxon>
        <taxon>Euheterodonta</taxon>
        <taxon>Imparidentia</taxon>
        <taxon>Neoheterodontei</taxon>
        <taxon>Myida</taxon>
        <taxon>Myoidea</taxon>
        <taxon>Myidae</taxon>
        <taxon>Mya</taxon>
    </lineage>
</organism>
<keyword evidence="3" id="KW-0479">Metal-binding</keyword>
<reference evidence="8" key="1">
    <citation type="submission" date="2022-11" db="EMBL/GenBank/DDBJ databases">
        <title>Centuries of genome instability and evolution in soft-shell clam transmissible cancer (bioRxiv).</title>
        <authorList>
            <person name="Hart S.F.M."/>
            <person name="Yonemitsu M.A."/>
            <person name="Giersch R.M."/>
            <person name="Beal B.F."/>
            <person name="Arriagada G."/>
            <person name="Davis B.W."/>
            <person name="Ostrander E.A."/>
            <person name="Goff S.P."/>
            <person name="Metzger M.J."/>
        </authorList>
    </citation>
    <scope>NUCLEOTIDE SEQUENCE</scope>
    <source>
        <strain evidence="8">MELC-2E11</strain>
        <tissue evidence="8">Siphon/mantle</tissue>
    </source>
</reference>
<evidence type="ECO:0000256" key="6">
    <source>
        <dbReference type="ARBA" id="ARBA00022859"/>
    </source>
</evidence>
<keyword evidence="9" id="KW-1185">Reference proteome</keyword>
<name>A0ABY7G4M6_MYAAR</name>
<evidence type="ECO:0000256" key="4">
    <source>
        <dbReference type="ARBA" id="ARBA00022771"/>
    </source>
</evidence>
<dbReference type="Proteomes" id="UP001164746">
    <property type="component" value="Chromosome 15"/>
</dbReference>
<evidence type="ECO:0000259" key="7">
    <source>
        <dbReference type="PROSITE" id="PS51981"/>
    </source>
</evidence>
<evidence type="ECO:0000256" key="2">
    <source>
        <dbReference type="ARBA" id="ARBA00022490"/>
    </source>
</evidence>
<sequence>MIVPHAHEGVKTVVHIAIVANLAAFRVSHAKNPVFGNANITNAQISAANHATDRRAINLTELLQCKHPCIGLCGEPCPKQCRICDEQEVTEILFGSEDEPDSRFVFLNDCGHIIEHKALDKYMLMTDDSNIINFKECPRCKTPIRKCVRYGNDINECLRNVELVKLHVIGDKQEMKTLSTELYHNLKIEGERRGKNGKQWFPQTTRGHVMETLNERFRELETNRNTIACVQQLQTLTDQYNLTVSIFNLHRKFKELNFPTTLSYFEKLKMRKSVKVMTDFLDEMLEKVILRRLFLSQQETEDFERERYRCSWYCKLLTIENTLSSKQRIEGEKYISEIKDILFSKGSFSETMKEKVEETSKLLNDVLKVDGLDITEEERVSIVSAVGLSKGHVYCIGECGGANQKSTCPECGVEIGGERHRLTTGNTIAPEMDGARFAAYSEEANNLANFNLNDLH</sequence>
<accession>A0ABY7G4M6</accession>
<gene>
    <name evidence="8" type="ORF">MAR_014033</name>
</gene>